<sequence>MYSRISKVLVIAIGAMIAFASYAEEQCAVFKFVPGEIAGKASVLELAGSNGKSVLLTDKRSKGYKKVAKGEYDYYVEAGEHTIVLNQWKKDDYISHNKNIQRGRQIANPPQPVQRLLHLNAQANHAYRIGYSDKNGIYIESDQEQELACDNVALVEANTSNRVALSDKLPSELETQLMVTMSKVAQYQKDSNTNVFPIKENQYFGIVFDTSKGSSNGFLVKTILPNSVASTLNLKAGDYVTAMGEKEVSGDTQNPYRLLNTYVKNVPFSKELLFSVIRNGNKQTVSTIHKPVLVPESFYQINDDGGNKVYGQAALPKQLQFEFDQLLLALGAYYKQTKHTEDNLVVVERKKDTGVNFSLTMDLASRSDLHAYLMKIGKEGKMQNRNLRMAAERMGAVVGARTQYTGKDPISTAGSGR</sequence>
<gene>
    <name evidence="2" type="ORF">tinsulaeT_22150</name>
</gene>
<dbReference type="EMBL" id="BSST01000001">
    <property type="protein sequence ID" value="GLX78875.1"/>
    <property type="molecule type" value="Genomic_DNA"/>
</dbReference>
<reference evidence="2 3" key="1">
    <citation type="submission" date="2023-03" db="EMBL/GenBank/DDBJ databases">
        <title>Draft genome sequence of Thalassotalea insulae KCTC 62186T.</title>
        <authorList>
            <person name="Sawabe T."/>
        </authorList>
    </citation>
    <scope>NUCLEOTIDE SEQUENCE [LARGE SCALE GENOMIC DNA]</scope>
    <source>
        <strain evidence="2 3">KCTC 62186</strain>
    </source>
</reference>
<proteinExistence type="predicted"/>
<dbReference type="SUPFAM" id="SSF50156">
    <property type="entry name" value="PDZ domain-like"/>
    <property type="match status" value="1"/>
</dbReference>
<feature type="signal peptide" evidence="1">
    <location>
        <begin position="1"/>
        <end position="23"/>
    </location>
</feature>
<evidence type="ECO:0000313" key="3">
    <source>
        <dbReference type="Proteomes" id="UP001157186"/>
    </source>
</evidence>
<protein>
    <recommendedName>
        <fullName evidence="4">PDZ domain-containing protein</fullName>
    </recommendedName>
</protein>
<organism evidence="2 3">
    <name type="scientific">Thalassotalea insulae</name>
    <dbReference type="NCBI Taxonomy" id="2056778"/>
    <lineage>
        <taxon>Bacteria</taxon>
        <taxon>Pseudomonadati</taxon>
        <taxon>Pseudomonadota</taxon>
        <taxon>Gammaproteobacteria</taxon>
        <taxon>Alteromonadales</taxon>
        <taxon>Colwelliaceae</taxon>
        <taxon>Thalassotalea</taxon>
    </lineage>
</organism>
<evidence type="ECO:0008006" key="4">
    <source>
        <dbReference type="Google" id="ProtNLM"/>
    </source>
</evidence>
<dbReference type="Gene3D" id="2.30.42.10">
    <property type="match status" value="1"/>
</dbReference>
<evidence type="ECO:0000256" key="1">
    <source>
        <dbReference type="SAM" id="SignalP"/>
    </source>
</evidence>
<feature type="chain" id="PRO_5046770483" description="PDZ domain-containing protein" evidence="1">
    <location>
        <begin position="24"/>
        <end position="417"/>
    </location>
</feature>
<accession>A0ABQ6GW01</accession>
<keyword evidence="1" id="KW-0732">Signal</keyword>
<dbReference type="RefSeq" id="WP_284244753.1">
    <property type="nucleotide sequence ID" value="NZ_BSST01000001.1"/>
</dbReference>
<keyword evidence="3" id="KW-1185">Reference proteome</keyword>
<comment type="caution">
    <text evidence="2">The sequence shown here is derived from an EMBL/GenBank/DDBJ whole genome shotgun (WGS) entry which is preliminary data.</text>
</comment>
<evidence type="ECO:0000313" key="2">
    <source>
        <dbReference type="EMBL" id="GLX78875.1"/>
    </source>
</evidence>
<name>A0ABQ6GW01_9GAMM</name>
<dbReference type="InterPro" id="IPR036034">
    <property type="entry name" value="PDZ_sf"/>
</dbReference>
<dbReference type="Proteomes" id="UP001157186">
    <property type="component" value="Unassembled WGS sequence"/>
</dbReference>